<dbReference type="Pfam" id="PF07508">
    <property type="entry name" value="Recombinase"/>
    <property type="match status" value="1"/>
</dbReference>
<dbReference type="Pfam" id="PF00239">
    <property type="entry name" value="Resolvase"/>
    <property type="match status" value="1"/>
</dbReference>
<dbReference type="EMBL" id="JAGGJZ010000004">
    <property type="protein sequence ID" value="MBP1890128.1"/>
    <property type="molecule type" value="Genomic_DNA"/>
</dbReference>
<dbReference type="Gene3D" id="3.40.50.1390">
    <property type="entry name" value="Resolvase, N-terminal catalytic domain"/>
    <property type="match status" value="1"/>
</dbReference>
<organism evidence="3 4">
    <name type="scientific">Clostridium moniliforme</name>
    <dbReference type="NCBI Taxonomy" id="39489"/>
    <lineage>
        <taxon>Bacteria</taxon>
        <taxon>Bacillati</taxon>
        <taxon>Bacillota</taxon>
        <taxon>Clostridia</taxon>
        <taxon>Eubacteriales</taxon>
        <taxon>Clostridiaceae</taxon>
        <taxon>Clostridium</taxon>
    </lineage>
</organism>
<evidence type="ECO:0000259" key="1">
    <source>
        <dbReference type="PROSITE" id="PS51736"/>
    </source>
</evidence>
<dbReference type="PANTHER" id="PTHR30461">
    <property type="entry name" value="DNA-INVERTASE FROM LAMBDOID PROPHAGE"/>
    <property type="match status" value="1"/>
</dbReference>
<evidence type="ECO:0000313" key="3">
    <source>
        <dbReference type="EMBL" id="MBP1890128.1"/>
    </source>
</evidence>
<dbReference type="InterPro" id="IPR025827">
    <property type="entry name" value="Zn_ribbon_recom_dom"/>
</dbReference>
<protein>
    <submittedName>
        <fullName evidence="3">DNA invertase Pin-like site-specific DNA recombinase</fullName>
    </submittedName>
</protein>
<dbReference type="PANTHER" id="PTHR30461:SF23">
    <property type="entry name" value="DNA RECOMBINASE-RELATED"/>
    <property type="match status" value="1"/>
</dbReference>
<evidence type="ECO:0000313" key="4">
    <source>
        <dbReference type="Proteomes" id="UP000783390"/>
    </source>
</evidence>
<feature type="domain" description="Resolvase/invertase-type recombinase catalytic" evidence="1">
    <location>
        <begin position="3"/>
        <end position="151"/>
    </location>
</feature>
<dbReference type="InterPro" id="IPR050639">
    <property type="entry name" value="SSR_resolvase"/>
</dbReference>
<accession>A0ABS4F1J6</accession>
<dbReference type="Gene3D" id="3.90.1750.20">
    <property type="entry name" value="Putative Large Serine Recombinase, Chain B, Domain 2"/>
    <property type="match status" value="1"/>
</dbReference>
<dbReference type="SUPFAM" id="SSF53041">
    <property type="entry name" value="Resolvase-like"/>
    <property type="match status" value="1"/>
</dbReference>
<sequence>MKRVATFSRVSTEMDSQKTSILNQEEIYNNWIEKNNYILYKSYIDDGISGTKAYKRVEWLKMLEDGKNKKYDILLCKSYSRFGRNMIETLGAIKELRESGIRIIFIEDSLDSEADSTKFGLFSWISEQESQNTSKRIKTVFEHFKEVGKIYNCIAPYGYDYDSNIKNFIINEEEARTVRRVFKLYLQGNGTNKIASILANEGVPSKKGGTWRANTIKNMILNEVYLGTLVQNKSQSIDVTIKKINKISKEEWIKHYNNHEAIIDEETFLRANNIFKSNSEKAHKARFSIKGIERASNVSLFSNLLKCSCGSSMGIRRKKNRKPYYNCVEYEKVGVACGHQSNYIQEEVLIDYIKGKLDNMIESKFDSIEIVDKNDVKISLENELQSINKQIDKQIMLSNNLLNLYSDGTISAIQFKLQNESISNTLNTLINNKEVLEDKINNIPKDNVKNFKKDVGSIVKVPVEKWSNSMIKEVIKKIEISTNGVININWKVER</sequence>
<dbReference type="InterPro" id="IPR036162">
    <property type="entry name" value="Resolvase-like_N_sf"/>
</dbReference>
<dbReference type="InterPro" id="IPR006119">
    <property type="entry name" value="Resolv_N"/>
</dbReference>
<name>A0ABS4F1J6_9CLOT</name>
<dbReference type="PROSITE" id="PS51737">
    <property type="entry name" value="RECOMBINASE_DNA_BIND"/>
    <property type="match status" value="1"/>
</dbReference>
<keyword evidence="4" id="KW-1185">Reference proteome</keyword>
<evidence type="ECO:0000259" key="2">
    <source>
        <dbReference type="PROSITE" id="PS51737"/>
    </source>
</evidence>
<gene>
    <name evidence="3" type="ORF">J2Z53_001712</name>
</gene>
<proteinExistence type="predicted"/>
<dbReference type="SMART" id="SM00857">
    <property type="entry name" value="Resolvase"/>
    <property type="match status" value="1"/>
</dbReference>
<reference evidence="3 4" key="1">
    <citation type="submission" date="2021-03" db="EMBL/GenBank/DDBJ databases">
        <title>Genomic Encyclopedia of Type Strains, Phase IV (KMG-IV): sequencing the most valuable type-strain genomes for metagenomic binning, comparative biology and taxonomic classification.</title>
        <authorList>
            <person name="Goeker M."/>
        </authorList>
    </citation>
    <scope>NUCLEOTIDE SEQUENCE [LARGE SCALE GENOMIC DNA]</scope>
    <source>
        <strain evidence="3 4">DSM 3984</strain>
    </source>
</reference>
<dbReference type="Pfam" id="PF13408">
    <property type="entry name" value="Zn_ribbon_recom"/>
    <property type="match status" value="1"/>
</dbReference>
<dbReference type="CDD" id="cd00338">
    <property type="entry name" value="Ser_Recombinase"/>
    <property type="match status" value="1"/>
</dbReference>
<dbReference type="InterPro" id="IPR038109">
    <property type="entry name" value="DNA_bind_recomb_sf"/>
</dbReference>
<comment type="caution">
    <text evidence="3">The sequence shown here is derived from an EMBL/GenBank/DDBJ whole genome shotgun (WGS) entry which is preliminary data.</text>
</comment>
<feature type="domain" description="Recombinase" evidence="2">
    <location>
        <begin position="156"/>
        <end position="281"/>
    </location>
</feature>
<dbReference type="PROSITE" id="PS51736">
    <property type="entry name" value="RECOMBINASES_3"/>
    <property type="match status" value="1"/>
</dbReference>
<dbReference type="InterPro" id="IPR011109">
    <property type="entry name" value="DNA_bind_recombinase_dom"/>
</dbReference>
<dbReference type="Proteomes" id="UP000783390">
    <property type="component" value="Unassembled WGS sequence"/>
</dbReference>
<dbReference type="RefSeq" id="WP_209797052.1">
    <property type="nucleotide sequence ID" value="NZ_JAGGJZ010000004.1"/>
</dbReference>